<organism evidence="1 2">
    <name type="scientific">Punica granatum</name>
    <name type="common">Pomegranate</name>
    <dbReference type="NCBI Taxonomy" id="22663"/>
    <lineage>
        <taxon>Eukaryota</taxon>
        <taxon>Viridiplantae</taxon>
        <taxon>Streptophyta</taxon>
        <taxon>Embryophyta</taxon>
        <taxon>Tracheophyta</taxon>
        <taxon>Spermatophyta</taxon>
        <taxon>Magnoliopsida</taxon>
        <taxon>eudicotyledons</taxon>
        <taxon>Gunneridae</taxon>
        <taxon>Pentapetalae</taxon>
        <taxon>rosids</taxon>
        <taxon>malvids</taxon>
        <taxon>Myrtales</taxon>
        <taxon>Lythraceae</taxon>
        <taxon>Punica</taxon>
    </lineage>
</organism>
<proteinExistence type="predicted"/>
<name>A0A218Y2Y2_PUNGR</name>
<dbReference type="AlphaFoldDB" id="A0A218Y2Y2"/>
<protein>
    <submittedName>
        <fullName evidence="1">Uncharacterized protein</fullName>
    </submittedName>
</protein>
<reference evidence="2" key="1">
    <citation type="journal article" date="2017" name="Plant J.">
        <title>The pomegranate (Punica granatum L.) genome and the genomics of punicalagin biosynthesis.</title>
        <authorList>
            <person name="Qin G."/>
            <person name="Xu C."/>
            <person name="Ming R."/>
            <person name="Tang H."/>
            <person name="Guyot R."/>
            <person name="Kramer E.M."/>
            <person name="Hu Y."/>
            <person name="Yi X."/>
            <person name="Qi Y."/>
            <person name="Xu X."/>
            <person name="Gao Z."/>
            <person name="Pan H."/>
            <person name="Jian J."/>
            <person name="Tian Y."/>
            <person name="Yue Z."/>
            <person name="Xu Y."/>
        </authorList>
    </citation>
    <scope>NUCLEOTIDE SEQUENCE [LARGE SCALE GENOMIC DNA]</scope>
    <source>
        <strain evidence="2">cv. Dabenzi</strain>
    </source>
</reference>
<dbReference type="Proteomes" id="UP000197138">
    <property type="component" value="Unassembled WGS sequence"/>
</dbReference>
<dbReference type="EMBL" id="MTKT01000527">
    <property type="protein sequence ID" value="OWM90902.1"/>
    <property type="molecule type" value="Genomic_DNA"/>
</dbReference>
<gene>
    <name evidence="1" type="ORF">CDL15_Pgr027389</name>
</gene>
<accession>A0A218Y2Y2</accession>
<comment type="caution">
    <text evidence="1">The sequence shown here is derived from an EMBL/GenBank/DDBJ whole genome shotgun (WGS) entry which is preliminary data.</text>
</comment>
<sequence>MEELVRMSMAVCGMRVEGSRLSYGNDGELSFLFFVSRGIREGKVEVESVRMMSQPKVREVSGE</sequence>
<evidence type="ECO:0000313" key="2">
    <source>
        <dbReference type="Proteomes" id="UP000197138"/>
    </source>
</evidence>
<evidence type="ECO:0000313" key="1">
    <source>
        <dbReference type="EMBL" id="OWM90902.1"/>
    </source>
</evidence>